<dbReference type="EMBL" id="JARKNE010000013">
    <property type="protein sequence ID" value="KAK5771485.1"/>
    <property type="molecule type" value="Genomic_DNA"/>
</dbReference>
<organism evidence="1 2">
    <name type="scientific">Gossypium arboreum</name>
    <name type="common">Tree cotton</name>
    <name type="synonym">Gossypium nanking</name>
    <dbReference type="NCBI Taxonomy" id="29729"/>
    <lineage>
        <taxon>Eukaryota</taxon>
        <taxon>Viridiplantae</taxon>
        <taxon>Streptophyta</taxon>
        <taxon>Embryophyta</taxon>
        <taxon>Tracheophyta</taxon>
        <taxon>Spermatophyta</taxon>
        <taxon>Magnoliopsida</taxon>
        <taxon>eudicotyledons</taxon>
        <taxon>Gunneridae</taxon>
        <taxon>Pentapetalae</taxon>
        <taxon>rosids</taxon>
        <taxon>malvids</taxon>
        <taxon>Malvales</taxon>
        <taxon>Malvaceae</taxon>
        <taxon>Malvoideae</taxon>
        <taxon>Gossypium</taxon>
    </lineage>
</organism>
<accession>A0ABR0MFX5</accession>
<sequence length="50" mass="5875">MVESLIHLDNKPIFVNQLQMAEDQILQCHIRNLPFPPSPLIEPYLREADF</sequence>
<protein>
    <submittedName>
        <fullName evidence="1">Uncharacterized protein</fullName>
    </submittedName>
</protein>
<reference evidence="1 2" key="1">
    <citation type="submission" date="2023-03" db="EMBL/GenBank/DDBJ databases">
        <title>WGS of Gossypium arboreum.</title>
        <authorList>
            <person name="Yu D."/>
        </authorList>
    </citation>
    <scope>NUCLEOTIDE SEQUENCE [LARGE SCALE GENOMIC DNA]</scope>
    <source>
        <tissue evidence="1">Leaf</tissue>
    </source>
</reference>
<evidence type="ECO:0000313" key="2">
    <source>
        <dbReference type="Proteomes" id="UP001358586"/>
    </source>
</evidence>
<comment type="caution">
    <text evidence="1">The sequence shown here is derived from an EMBL/GenBank/DDBJ whole genome shotgun (WGS) entry which is preliminary data.</text>
</comment>
<evidence type="ECO:0000313" key="1">
    <source>
        <dbReference type="EMBL" id="KAK5771485.1"/>
    </source>
</evidence>
<gene>
    <name evidence="1" type="ORF">PVK06_047689</name>
</gene>
<name>A0ABR0MFX5_GOSAR</name>
<dbReference type="Proteomes" id="UP001358586">
    <property type="component" value="Chromosome 13"/>
</dbReference>
<proteinExistence type="predicted"/>
<keyword evidence="2" id="KW-1185">Reference proteome</keyword>